<protein>
    <submittedName>
        <fullName evidence="4">BamA/TamA family outer membrane protein</fullName>
    </submittedName>
</protein>
<gene>
    <name evidence="4" type="ORF">ICN82_04975</name>
</gene>
<feature type="domain" description="Bacterial surface antigen (D15)" evidence="3">
    <location>
        <begin position="279"/>
        <end position="423"/>
    </location>
</feature>
<dbReference type="Proteomes" id="UP000609121">
    <property type="component" value="Unassembled WGS sequence"/>
</dbReference>
<dbReference type="AlphaFoldDB" id="A0A8J6Z836"/>
<dbReference type="Pfam" id="PF01103">
    <property type="entry name" value="Omp85"/>
    <property type="match status" value="1"/>
</dbReference>
<keyword evidence="5" id="KW-1185">Reference proteome</keyword>
<accession>A0A8J6Z836</accession>
<dbReference type="GO" id="GO:0019867">
    <property type="term" value="C:outer membrane"/>
    <property type="evidence" value="ECO:0007669"/>
    <property type="project" value="InterPro"/>
</dbReference>
<comment type="caution">
    <text evidence="4">The sequence shown here is derived from an EMBL/GenBank/DDBJ whole genome shotgun (WGS) entry which is preliminary data.</text>
</comment>
<dbReference type="InterPro" id="IPR000184">
    <property type="entry name" value="Bac_surfAg_D15"/>
</dbReference>
<evidence type="ECO:0000256" key="2">
    <source>
        <dbReference type="ARBA" id="ARBA00023136"/>
    </source>
</evidence>
<evidence type="ECO:0000256" key="1">
    <source>
        <dbReference type="ARBA" id="ARBA00004370"/>
    </source>
</evidence>
<proteinExistence type="predicted"/>
<evidence type="ECO:0000313" key="4">
    <source>
        <dbReference type="EMBL" id="MBE3637556.1"/>
    </source>
</evidence>
<keyword evidence="2" id="KW-0472">Membrane</keyword>
<name>A0A8J6Z836_9RHOB</name>
<sequence length="423" mass="45579">MALLLSGLLSAPAAARVYDRVEVRGAQFVPERDIRLTCGAAAGIDYFDAELRAIEECLMSTGVFDAVRLFSEADTLVIEVEETDLRPGRVEGSVMYDSQDEVTLGFSFERYNLFPGTFGAFHVDIARQARRLDAGLYRSDAFGETLDAGLDLAGYRTEYDDLAYHGESLRGAPLLAWTPSEDLRIEAGAGWRRHRMSGVETDASALLRQEAGTVSAPYLRLGLDYAPRGDADEAGDDGRPAPAVVLGLDQYLWNLGHDAALSETRLRADAQMALGGAMRLLAGLGAGRVQGLTGRATRAVDRFHPGADTFRGFAPRGIGPRDRGDALGANSYVIASLELQREIAEIRRHDLRAGVFTDIGSAWDLDDTLGGRIDDAAHLRATLGLSLAMDLDGTPASLYLARPVLDEPGDRGQVFGLSVSLAF</sequence>
<organism evidence="4 5">
    <name type="scientific">Mangrovicoccus algicola</name>
    <dbReference type="NCBI Taxonomy" id="2771008"/>
    <lineage>
        <taxon>Bacteria</taxon>
        <taxon>Pseudomonadati</taxon>
        <taxon>Pseudomonadota</taxon>
        <taxon>Alphaproteobacteria</taxon>
        <taxon>Rhodobacterales</taxon>
        <taxon>Paracoccaceae</taxon>
        <taxon>Mangrovicoccus</taxon>
    </lineage>
</organism>
<evidence type="ECO:0000313" key="5">
    <source>
        <dbReference type="Proteomes" id="UP000609121"/>
    </source>
</evidence>
<dbReference type="EMBL" id="JACVXA010000010">
    <property type="protein sequence ID" value="MBE3637556.1"/>
    <property type="molecule type" value="Genomic_DNA"/>
</dbReference>
<comment type="subcellular location">
    <subcellularLocation>
        <location evidence="1">Membrane</location>
    </subcellularLocation>
</comment>
<evidence type="ECO:0000259" key="3">
    <source>
        <dbReference type="Pfam" id="PF01103"/>
    </source>
</evidence>
<reference evidence="4" key="1">
    <citation type="submission" date="2020-09" db="EMBL/GenBank/DDBJ databases">
        <title>A novel bacterium of genus Mangrovicoccus, isolated from South China Sea.</title>
        <authorList>
            <person name="Huang H."/>
            <person name="Mo K."/>
            <person name="Hu Y."/>
        </authorList>
    </citation>
    <scope>NUCLEOTIDE SEQUENCE</scope>
    <source>
        <strain evidence="4">HB182678</strain>
    </source>
</reference>
<dbReference type="Gene3D" id="2.40.160.50">
    <property type="entry name" value="membrane protein fhac: a member of the omp85/tpsb transporter family"/>
    <property type="match status" value="1"/>
</dbReference>
<dbReference type="Gene3D" id="3.10.20.310">
    <property type="entry name" value="membrane protein fhac"/>
    <property type="match status" value="1"/>
</dbReference>